<feature type="domain" description="Putative amidase" evidence="1">
    <location>
        <begin position="8"/>
        <end position="157"/>
    </location>
</feature>
<evidence type="ECO:0000313" key="3">
    <source>
        <dbReference type="Proteomes" id="UP000430692"/>
    </source>
</evidence>
<keyword evidence="3" id="KW-1185">Reference proteome</keyword>
<evidence type="ECO:0000259" key="1">
    <source>
        <dbReference type="Pfam" id="PF12671"/>
    </source>
</evidence>
<evidence type="ECO:0000313" key="2">
    <source>
        <dbReference type="EMBL" id="MXQ54267.1"/>
    </source>
</evidence>
<dbReference type="PANTHER" id="PTHR40032">
    <property type="entry name" value="EXPORTED PROTEIN-RELATED"/>
    <property type="match status" value="1"/>
</dbReference>
<dbReference type="PANTHER" id="PTHR40032:SF1">
    <property type="entry name" value="EXPORTED PROTEIN"/>
    <property type="match status" value="1"/>
</dbReference>
<name>A0A6I4VRI6_9BACL</name>
<protein>
    <recommendedName>
        <fullName evidence="1">Putative amidase domain-containing protein</fullName>
    </recommendedName>
</protein>
<organism evidence="2 3">
    <name type="scientific">Shimazuella alba</name>
    <dbReference type="NCBI Taxonomy" id="2690964"/>
    <lineage>
        <taxon>Bacteria</taxon>
        <taxon>Bacillati</taxon>
        <taxon>Bacillota</taxon>
        <taxon>Bacilli</taxon>
        <taxon>Bacillales</taxon>
        <taxon>Thermoactinomycetaceae</taxon>
        <taxon>Shimazuella</taxon>
    </lineage>
</organism>
<proteinExistence type="predicted"/>
<sequence>MEGDDVMYNRERAVAYANTYWNSHNPAFRFFRTDDCTNFISQCLYAGGFPMVGGRDRTKGWWYRQGRPDNWSYSWAVANSFYWFLRSRAQQVSRVEDLQLGDVICYDFEGDGRWNHSTIVTYKDENGQAYVNAHTNNSQYRYWPYQDSAAWTPRIKYAFFHIR</sequence>
<reference evidence="2 3" key="1">
    <citation type="submission" date="2019-12" db="EMBL/GenBank/DDBJ databases">
        <title>Whole-genome analyses of novel actinobacteria.</title>
        <authorList>
            <person name="Sahin N."/>
            <person name="Saygin H."/>
        </authorList>
    </citation>
    <scope>NUCLEOTIDE SEQUENCE [LARGE SCALE GENOMIC DNA]</scope>
    <source>
        <strain evidence="2 3">KC615</strain>
    </source>
</reference>
<dbReference type="Proteomes" id="UP000430692">
    <property type="component" value="Unassembled WGS sequence"/>
</dbReference>
<dbReference type="EMBL" id="WUUL01000006">
    <property type="protein sequence ID" value="MXQ54267.1"/>
    <property type="molecule type" value="Genomic_DNA"/>
</dbReference>
<dbReference type="InterPro" id="IPR024301">
    <property type="entry name" value="Amidase_6"/>
</dbReference>
<dbReference type="Pfam" id="PF12671">
    <property type="entry name" value="Amidase_6"/>
    <property type="match status" value="1"/>
</dbReference>
<accession>A0A6I4VRI6</accession>
<comment type="caution">
    <text evidence="2">The sequence shown here is derived from an EMBL/GenBank/DDBJ whole genome shotgun (WGS) entry which is preliminary data.</text>
</comment>
<gene>
    <name evidence="2" type="ORF">GSM42_11180</name>
</gene>
<dbReference type="AlphaFoldDB" id="A0A6I4VRI6"/>